<reference evidence="1 2" key="1">
    <citation type="submission" date="2016-10" db="EMBL/GenBank/DDBJ databases">
        <authorList>
            <person name="de Groot N.N."/>
        </authorList>
    </citation>
    <scope>NUCLEOTIDE SEQUENCE [LARGE SCALE GENOMIC DNA]</scope>
    <source>
        <strain evidence="1 2">DSM 2179</strain>
    </source>
</reference>
<organism evidence="1 2">
    <name type="scientific">Propionispira arboris</name>
    <dbReference type="NCBI Taxonomy" id="84035"/>
    <lineage>
        <taxon>Bacteria</taxon>
        <taxon>Bacillati</taxon>
        <taxon>Bacillota</taxon>
        <taxon>Negativicutes</taxon>
        <taxon>Selenomonadales</taxon>
        <taxon>Selenomonadaceae</taxon>
        <taxon>Propionispira</taxon>
    </lineage>
</organism>
<gene>
    <name evidence="1" type="ORF">SAMN05660742_10659</name>
</gene>
<dbReference type="Proteomes" id="UP000199662">
    <property type="component" value="Unassembled WGS sequence"/>
</dbReference>
<evidence type="ECO:0000313" key="2">
    <source>
        <dbReference type="Proteomes" id="UP000199662"/>
    </source>
</evidence>
<accession>A0A1H6Y0P3</accession>
<keyword evidence="2" id="KW-1185">Reference proteome</keyword>
<dbReference type="AlphaFoldDB" id="A0A1H6Y0P3"/>
<dbReference type="EMBL" id="FNZK01000006">
    <property type="protein sequence ID" value="SEJ34873.1"/>
    <property type="molecule type" value="Genomic_DNA"/>
</dbReference>
<protein>
    <submittedName>
        <fullName evidence="1">Uncharacterized protein</fullName>
    </submittedName>
</protein>
<dbReference type="RefSeq" id="WP_091830619.1">
    <property type="nucleotide sequence ID" value="NZ_FNZK01000006.1"/>
</dbReference>
<evidence type="ECO:0000313" key="1">
    <source>
        <dbReference type="EMBL" id="SEJ34873.1"/>
    </source>
</evidence>
<name>A0A1H6Y0P3_9FIRM</name>
<proteinExistence type="predicted"/>
<dbReference type="STRING" id="84035.SAMN05660742_10659"/>
<sequence length="67" mass="7568">MIITVIKGGKPLTETERNKIRAIFQESSCPNESLKNSFEGFVSFDGHVLHIDSHEGDRYAYPEDLSI</sequence>